<protein>
    <submittedName>
        <fullName evidence="1">FAD/NAD-P-binding domain-containing protein</fullName>
    </submittedName>
</protein>
<gene>
    <name evidence="1" type="ORF">FA95DRAFT_1671981</name>
</gene>
<comment type="caution">
    <text evidence="1">The sequence shown here is derived from an EMBL/GenBank/DDBJ whole genome shotgun (WGS) entry which is preliminary data.</text>
</comment>
<dbReference type="Proteomes" id="UP000814033">
    <property type="component" value="Unassembled WGS sequence"/>
</dbReference>
<dbReference type="EMBL" id="MU275936">
    <property type="protein sequence ID" value="KAI0046039.1"/>
    <property type="molecule type" value="Genomic_DNA"/>
</dbReference>
<proteinExistence type="predicted"/>
<keyword evidence="2" id="KW-1185">Reference proteome</keyword>
<reference evidence="1" key="2">
    <citation type="journal article" date="2022" name="New Phytol.">
        <title>Evolutionary transition to the ectomycorrhizal habit in the genomes of a hyperdiverse lineage of mushroom-forming fungi.</title>
        <authorList>
            <person name="Looney B."/>
            <person name="Miyauchi S."/>
            <person name="Morin E."/>
            <person name="Drula E."/>
            <person name="Courty P.E."/>
            <person name="Kohler A."/>
            <person name="Kuo A."/>
            <person name="LaButti K."/>
            <person name="Pangilinan J."/>
            <person name="Lipzen A."/>
            <person name="Riley R."/>
            <person name="Andreopoulos W."/>
            <person name="He G."/>
            <person name="Johnson J."/>
            <person name="Nolan M."/>
            <person name="Tritt A."/>
            <person name="Barry K.W."/>
            <person name="Grigoriev I.V."/>
            <person name="Nagy L.G."/>
            <person name="Hibbett D."/>
            <person name="Henrissat B."/>
            <person name="Matheny P.B."/>
            <person name="Labbe J."/>
            <person name="Martin F.M."/>
        </authorList>
    </citation>
    <scope>NUCLEOTIDE SEQUENCE</scope>
    <source>
        <strain evidence="1">FP105234-sp</strain>
    </source>
</reference>
<sequence>MSGTPIKLRVAIWCVCIWIITPGADFVPSGGGVGGLTLAMALSQYPNIEVNVYEAATTFTEIGAGIGLWWRTRMVLRELNLEDDVMRLLDTRPSENRTPTLHYRKADQPEGVSFATIESRGGLVGVHRAEFHEVILRRLSPLCGKHTSKRLVQYIQSGDGSVQLVFQDGSTATCDLLVGADGLKSNVRSTLMQEFAATAEQSGRIPEAAEIRDCIRPRYSGVLVYRTLIPAEILRRVAPQHRVFGGAVQYLGKNRHLMAYPVSRGRFINLAAFDVDPGQEGSFYTEAWVTVADPRGVASLFQGWEPEVGQLIACLAGLKVNRWAVNVVKPLPSFASANVALLGDAAHAMTPFQGAGAGQAIEDAYILSALLGHRLTSRRTLANALRIYSSIRQPQTARVAERSRENGLHFALHGLNGTGLRAVGERIQANFEWVSETDPLDDLRRAVGMLEAAGAQ</sequence>
<organism evidence="1 2">
    <name type="scientific">Auriscalpium vulgare</name>
    <dbReference type="NCBI Taxonomy" id="40419"/>
    <lineage>
        <taxon>Eukaryota</taxon>
        <taxon>Fungi</taxon>
        <taxon>Dikarya</taxon>
        <taxon>Basidiomycota</taxon>
        <taxon>Agaricomycotina</taxon>
        <taxon>Agaricomycetes</taxon>
        <taxon>Russulales</taxon>
        <taxon>Auriscalpiaceae</taxon>
        <taxon>Auriscalpium</taxon>
    </lineage>
</organism>
<reference evidence="1" key="1">
    <citation type="submission" date="2021-02" db="EMBL/GenBank/DDBJ databases">
        <authorList>
            <consortium name="DOE Joint Genome Institute"/>
            <person name="Ahrendt S."/>
            <person name="Looney B.P."/>
            <person name="Miyauchi S."/>
            <person name="Morin E."/>
            <person name="Drula E."/>
            <person name="Courty P.E."/>
            <person name="Chicoki N."/>
            <person name="Fauchery L."/>
            <person name="Kohler A."/>
            <person name="Kuo A."/>
            <person name="Labutti K."/>
            <person name="Pangilinan J."/>
            <person name="Lipzen A."/>
            <person name="Riley R."/>
            <person name="Andreopoulos W."/>
            <person name="He G."/>
            <person name="Johnson J."/>
            <person name="Barry K.W."/>
            <person name="Grigoriev I.V."/>
            <person name="Nagy L."/>
            <person name="Hibbett D."/>
            <person name="Henrissat B."/>
            <person name="Matheny P.B."/>
            <person name="Labbe J."/>
            <person name="Martin F."/>
        </authorList>
    </citation>
    <scope>NUCLEOTIDE SEQUENCE</scope>
    <source>
        <strain evidence="1">FP105234-sp</strain>
    </source>
</reference>
<evidence type="ECO:0000313" key="1">
    <source>
        <dbReference type="EMBL" id="KAI0046039.1"/>
    </source>
</evidence>
<name>A0ACB8RPE9_9AGAM</name>
<accession>A0ACB8RPE9</accession>
<evidence type="ECO:0000313" key="2">
    <source>
        <dbReference type="Proteomes" id="UP000814033"/>
    </source>
</evidence>